<dbReference type="InterPro" id="IPR013216">
    <property type="entry name" value="Methyltransf_11"/>
</dbReference>
<name>A0A1F5KPX6_9BACT</name>
<dbReference type="CDD" id="cd02440">
    <property type="entry name" value="AdoMet_MTases"/>
    <property type="match status" value="1"/>
</dbReference>
<dbReference type="SUPFAM" id="SSF53335">
    <property type="entry name" value="S-adenosyl-L-methionine-dependent methyltransferases"/>
    <property type="match status" value="1"/>
</dbReference>
<dbReference type="Proteomes" id="UP000178565">
    <property type="component" value="Unassembled WGS sequence"/>
</dbReference>
<dbReference type="PANTHER" id="PTHR43591:SF110">
    <property type="entry name" value="RHODANESE DOMAIN-CONTAINING PROTEIN"/>
    <property type="match status" value="1"/>
</dbReference>
<dbReference type="STRING" id="1797785.A3B45_00460"/>
<evidence type="ECO:0000313" key="2">
    <source>
        <dbReference type="EMBL" id="OGE42661.1"/>
    </source>
</evidence>
<reference evidence="2 3" key="1">
    <citation type="journal article" date="2016" name="Nat. Commun.">
        <title>Thousands of microbial genomes shed light on interconnected biogeochemical processes in an aquifer system.</title>
        <authorList>
            <person name="Anantharaman K."/>
            <person name="Brown C.T."/>
            <person name="Hug L.A."/>
            <person name="Sharon I."/>
            <person name="Castelle C.J."/>
            <person name="Probst A.J."/>
            <person name="Thomas B.C."/>
            <person name="Singh A."/>
            <person name="Wilkins M.J."/>
            <person name="Karaoz U."/>
            <person name="Brodie E.L."/>
            <person name="Williams K.H."/>
            <person name="Hubbard S.S."/>
            <person name="Banfield J.F."/>
        </authorList>
    </citation>
    <scope>NUCLEOTIDE SEQUENCE [LARGE SCALE GENOMIC DNA]</scope>
</reference>
<sequence length="235" mass="27494">MIKLSRDLTGKIRFIIDQFIPPILRDQKWFMLIPFKIIFQDKSDIFLNFKQKAYQLSEKEFSHIYEIVGADEWRQTDLNVGSIQKILGNIKGKTVLEVGCGKGYLAKMLAEKYLVTASDIMIDSKLTSGGSKLKFKVANIEFLPFRNKEFDTVVTTHTLEHIRNINKAISELRRVARKRLIIVVPKQRPYLYTFDLHLHFFPYLHSLLTTMTSGSKIKSICQEIEHDLYYQEDRE</sequence>
<dbReference type="AlphaFoldDB" id="A0A1F5KPX6"/>
<dbReference type="Pfam" id="PF08241">
    <property type="entry name" value="Methyltransf_11"/>
    <property type="match status" value="1"/>
</dbReference>
<dbReference type="EMBL" id="MFDM01000023">
    <property type="protein sequence ID" value="OGE42661.1"/>
    <property type="molecule type" value="Genomic_DNA"/>
</dbReference>
<organism evidence="2 3">
    <name type="scientific">Candidatus Daviesbacteria bacterium RIFCSPLOWO2_01_FULL_39_12</name>
    <dbReference type="NCBI Taxonomy" id="1797785"/>
    <lineage>
        <taxon>Bacteria</taxon>
        <taxon>Candidatus Daviesiibacteriota</taxon>
    </lineage>
</organism>
<comment type="caution">
    <text evidence="2">The sequence shown here is derived from an EMBL/GenBank/DDBJ whole genome shotgun (WGS) entry which is preliminary data.</text>
</comment>
<gene>
    <name evidence="2" type="ORF">A3B45_00460</name>
</gene>
<protein>
    <recommendedName>
        <fullName evidence="1">Methyltransferase type 11 domain-containing protein</fullName>
    </recommendedName>
</protein>
<dbReference type="GO" id="GO:0008757">
    <property type="term" value="F:S-adenosylmethionine-dependent methyltransferase activity"/>
    <property type="evidence" value="ECO:0007669"/>
    <property type="project" value="InterPro"/>
</dbReference>
<feature type="domain" description="Methyltransferase type 11" evidence="1">
    <location>
        <begin position="96"/>
        <end position="178"/>
    </location>
</feature>
<accession>A0A1F5KPX6</accession>
<dbReference type="InterPro" id="IPR029063">
    <property type="entry name" value="SAM-dependent_MTases_sf"/>
</dbReference>
<evidence type="ECO:0000259" key="1">
    <source>
        <dbReference type="Pfam" id="PF08241"/>
    </source>
</evidence>
<evidence type="ECO:0000313" key="3">
    <source>
        <dbReference type="Proteomes" id="UP000178565"/>
    </source>
</evidence>
<dbReference type="PANTHER" id="PTHR43591">
    <property type="entry name" value="METHYLTRANSFERASE"/>
    <property type="match status" value="1"/>
</dbReference>
<proteinExistence type="predicted"/>
<dbReference type="Gene3D" id="3.40.50.150">
    <property type="entry name" value="Vaccinia Virus protein VP39"/>
    <property type="match status" value="1"/>
</dbReference>